<accession>A0A1F8GGM6</accession>
<dbReference type="NCBIfam" id="TIGR00251">
    <property type="entry name" value="DUF167 family protein"/>
    <property type="match status" value="1"/>
</dbReference>
<evidence type="ECO:0000313" key="4">
    <source>
        <dbReference type="Proteomes" id="UP000178911"/>
    </source>
</evidence>
<comment type="caution">
    <text evidence="3">The sequence shown here is derived from an EMBL/GenBank/DDBJ whole genome shotgun (WGS) entry which is preliminary data.</text>
</comment>
<feature type="region of interest" description="Disordered" evidence="2">
    <location>
        <begin position="1"/>
        <end position="21"/>
    </location>
</feature>
<dbReference type="InterPro" id="IPR003746">
    <property type="entry name" value="DUF167"/>
</dbReference>
<protein>
    <submittedName>
        <fullName evidence="3">Uncharacterized protein</fullName>
    </submittedName>
</protein>
<dbReference type="Gene3D" id="3.30.1200.10">
    <property type="entry name" value="YggU-like"/>
    <property type="match status" value="1"/>
</dbReference>
<organism evidence="3 4">
    <name type="scientific">Candidatus Yanofskybacteria bacterium RIFCSPLOWO2_01_FULL_43_22</name>
    <dbReference type="NCBI Taxonomy" id="1802695"/>
    <lineage>
        <taxon>Bacteria</taxon>
        <taxon>Candidatus Yanofskyibacteriota</taxon>
    </lineage>
</organism>
<dbReference type="AlphaFoldDB" id="A0A1F8GGM6"/>
<dbReference type="EMBL" id="MGKJ01000010">
    <property type="protein sequence ID" value="OGN24547.1"/>
    <property type="molecule type" value="Genomic_DNA"/>
</dbReference>
<evidence type="ECO:0000313" key="3">
    <source>
        <dbReference type="EMBL" id="OGN24547.1"/>
    </source>
</evidence>
<name>A0A1F8GGM6_9BACT</name>
<dbReference type="SUPFAM" id="SSF69786">
    <property type="entry name" value="YggU-like"/>
    <property type="match status" value="1"/>
</dbReference>
<dbReference type="Pfam" id="PF02594">
    <property type="entry name" value="DUF167"/>
    <property type="match status" value="1"/>
</dbReference>
<sequence length="80" mass="8966">MRITIKAKPSSYEERVDPPSPGGFSEIGKDYFTVWVKEPPVHGLANKAIIKALADYFKTSPSRIRIVSGYTSRQKVVEIL</sequence>
<gene>
    <name evidence="3" type="ORF">A3A13_00500</name>
</gene>
<evidence type="ECO:0000256" key="2">
    <source>
        <dbReference type="SAM" id="MobiDB-lite"/>
    </source>
</evidence>
<reference evidence="3 4" key="1">
    <citation type="journal article" date="2016" name="Nat. Commun.">
        <title>Thousands of microbial genomes shed light on interconnected biogeochemical processes in an aquifer system.</title>
        <authorList>
            <person name="Anantharaman K."/>
            <person name="Brown C.T."/>
            <person name="Hug L.A."/>
            <person name="Sharon I."/>
            <person name="Castelle C.J."/>
            <person name="Probst A.J."/>
            <person name="Thomas B.C."/>
            <person name="Singh A."/>
            <person name="Wilkins M.J."/>
            <person name="Karaoz U."/>
            <person name="Brodie E.L."/>
            <person name="Williams K.H."/>
            <person name="Hubbard S.S."/>
            <person name="Banfield J.F."/>
        </authorList>
    </citation>
    <scope>NUCLEOTIDE SEQUENCE [LARGE SCALE GENOMIC DNA]</scope>
</reference>
<comment type="similarity">
    <text evidence="1">Belongs to the UPF0235 family.</text>
</comment>
<dbReference type="SMART" id="SM01152">
    <property type="entry name" value="DUF167"/>
    <property type="match status" value="1"/>
</dbReference>
<dbReference type="InterPro" id="IPR036591">
    <property type="entry name" value="YggU-like_sf"/>
</dbReference>
<proteinExistence type="inferred from homology"/>
<evidence type="ECO:0000256" key="1">
    <source>
        <dbReference type="ARBA" id="ARBA00010364"/>
    </source>
</evidence>
<dbReference type="Proteomes" id="UP000178911">
    <property type="component" value="Unassembled WGS sequence"/>
</dbReference>
<dbReference type="STRING" id="1802695.A3A13_00500"/>